<dbReference type="Proteomes" id="UP000717996">
    <property type="component" value="Unassembled WGS sequence"/>
</dbReference>
<evidence type="ECO:0000256" key="4">
    <source>
        <dbReference type="ARBA" id="ARBA00022833"/>
    </source>
</evidence>
<keyword evidence="1" id="KW-0479">Metal-binding</keyword>
<evidence type="ECO:0000313" key="7">
    <source>
        <dbReference type="EMBL" id="KAG1535327.1"/>
    </source>
</evidence>
<evidence type="ECO:0000256" key="1">
    <source>
        <dbReference type="ARBA" id="ARBA00022723"/>
    </source>
</evidence>
<dbReference type="GO" id="GO:0043565">
    <property type="term" value="F:sequence-specific DNA binding"/>
    <property type="evidence" value="ECO:0007669"/>
    <property type="project" value="TreeGrafter"/>
</dbReference>
<dbReference type="PANTHER" id="PTHR24408">
    <property type="entry name" value="ZINC FINGER PROTEIN"/>
    <property type="match status" value="1"/>
</dbReference>
<keyword evidence="3 5" id="KW-0863">Zinc-finger</keyword>
<dbReference type="SMART" id="SM00355">
    <property type="entry name" value="ZnF_C2H2"/>
    <property type="match status" value="2"/>
</dbReference>
<dbReference type="PANTHER" id="PTHR24408:SF58">
    <property type="entry name" value="TRANSCRIPTION FACTOR (TFIIIA), PUTATIVE (AFU_ORTHOLOGUE AFUA_1G05150)-RELATED"/>
    <property type="match status" value="1"/>
</dbReference>
<keyword evidence="4" id="KW-0862">Zinc</keyword>
<accession>A0A9P6XYQ6</accession>
<sequence>MSFSQNYLYSIENHCIQSEIPHYDLHTLLMDDSLDLLSTPQLYYSPGPADLLATPQLQSSPVPVEEYPELWPQPVSQHWIDPPVDCHLDVPYFMDQSYFMNPSIECHPQEQQATKRKETPFHEKKYACPVCDHRSKRRHNMIEHMQTHNPNRPKLFSCQLCQRAFARKYDMKRHEKIHYRN</sequence>
<dbReference type="GO" id="GO:0008270">
    <property type="term" value="F:zinc ion binding"/>
    <property type="evidence" value="ECO:0007669"/>
    <property type="project" value="UniProtKB-KW"/>
</dbReference>
<dbReference type="AlphaFoldDB" id="A0A9P6XYQ6"/>
<keyword evidence="2" id="KW-0677">Repeat</keyword>
<gene>
    <name evidence="7" type="ORF">G6F51_011598</name>
</gene>
<dbReference type="GO" id="GO:0005634">
    <property type="term" value="C:nucleus"/>
    <property type="evidence" value="ECO:0007669"/>
    <property type="project" value="TreeGrafter"/>
</dbReference>
<evidence type="ECO:0000313" key="8">
    <source>
        <dbReference type="Proteomes" id="UP000717996"/>
    </source>
</evidence>
<feature type="domain" description="C2H2-type" evidence="6">
    <location>
        <begin position="156"/>
        <end position="181"/>
    </location>
</feature>
<evidence type="ECO:0000259" key="6">
    <source>
        <dbReference type="PROSITE" id="PS50157"/>
    </source>
</evidence>
<dbReference type="InterPro" id="IPR036236">
    <property type="entry name" value="Znf_C2H2_sf"/>
</dbReference>
<dbReference type="OrthoDB" id="8117402at2759"/>
<protein>
    <recommendedName>
        <fullName evidence="6">C2H2-type domain-containing protein</fullName>
    </recommendedName>
</protein>
<dbReference type="EMBL" id="JAANIT010002851">
    <property type="protein sequence ID" value="KAG1535327.1"/>
    <property type="molecule type" value="Genomic_DNA"/>
</dbReference>
<evidence type="ECO:0000256" key="3">
    <source>
        <dbReference type="ARBA" id="ARBA00022771"/>
    </source>
</evidence>
<evidence type="ECO:0000256" key="5">
    <source>
        <dbReference type="PROSITE-ProRule" id="PRU00042"/>
    </source>
</evidence>
<evidence type="ECO:0000256" key="2">
    <source>
        <dbReference type="ARBA" id="ARBA00022737"/>
    </source>
</evidence>
<dbReference type="InterPro" id="IPR013087">
    <property type="entry name" value="Znf_C2H2_type"/>
</dbReference>
<dbReference type="PROSITE" id="PS00028">
    <property type="entry name" value="ZINC_FINGER_C2H2_1"/>
    <property type="match status" value="1"/>
</dbReference>
<reference evidence="7" key="1">
    <citation type="journal article" date="2020" name="Microb. Genom.">
        <title>Genetic diversity of clinical and environmental Mucorales isolates obtained from an investigation of mucormycosis cases among solid organ transplant recipients.</title>
        <authorList>
            <person name="Nguyen M.H."/>
            <person name="Kaul D."/>
            <person name="Muto C."/>
            <person name="Cheng S.J."/>
            <person name="Richter R.A."/>
            <person name="Bruno V.M."/>
            <person name="Liu G."/>
            <person name="Beyhan S."/>
            <person name="Sundermann A.J."/>
            <person name="Mounaud S."/>
            <person name="Pasculle A.W."/>
            <person name="Nierman W.C."/>
            <person name="Driscoll E."/>
            <person name="Cumbie R."/>
            <person name="Clancy C.J."/>
            <person name="Dupont C.L."/>
        </authorList>
    </citation>
    <scope>NUCLEOTIDE SEQUENCE</scope>
    <source>
        <strain evidence="7">GL16</strain>
    </source>
</reference>
<organism evidence="7 8">
    <name type="scientific">Rhizopus oryzae</name>
    <name type="common">Mucormycosis agent</name>
    <name type="synonym">Rhizopus arrhizus var. delemar</name>
    <dbReference type="NCBI Taxonomy" id="64495"/>
    <lineage>
        <taxon>Eukaryota</taxon>
        <taxon>Fungi</taxon>
        <taxon>Fungi incertae sedis</taxon>
        <taxon>Mucoromycota</taxon>
        <taxon>Mucoromycotina</taxon>
        <taxon>Mucoromycetes</taxon>
        <taxon>Mucorales</taxon>
        <taxon>Mucorineae</taxon>
        <taxon>Rhizopodaceae</taxon>
        <taxon>Rhizopus</taxon>
    </lineage>
</organism>
<feature type="domain" description="C2H2-type" evidence="6">
    <location>
        <begin position="126"/>
        <end position="153"/>
    </location>
</feature>
<dbReference type="Pfam" id="PF00096">
    <property type="entry name" value="zf-C2H2"/>
    <property type="match status" value="2"/>
</dbReference>
<dbReference type="FunFam" id="3.30.160.60:FF:000100">
    <property type="entry name" value="Zinc finger 45-like"/>
    <property type="match status" value="1"/>
</dbReference>
<dbReference type="GO" id="GO:0000981">
    <property type="term" value="F:DNA-binding transcription factor activity, RNA polymerase II-specific"/>
    <property type="evidence" value="ECO:0007669"/>
    <property type="project" value="TreeGrafter"/>
</dbReference>
<proteinExistence type="predicted"/>
<dbReference type="SUPFAM" id="SSF57667">
    <property type="entry name" value="beta-beta-alpha zinc fingers"/>
    <property type="match status" value="1"/>
</dbReference>
<dbReference type="Gene3D" id="3.30.160.60">
    <property type="entry name" value="Classic Zinc Finger"/>
    <property type="match status" value="2"/>
</dbReference>
<dbReference type="PROSITE" id="PS50157">
    <property type="entry name" value="ZINC_FINGER_C2H2_2"/>
    <property type="match status" value="2"/>
</dbReference>
<name>A0A9P6XYQ6_RHIOR</name>
<comment type="caution">
    <text evidence="7">The sequence shown here is derived from an EMBL/GenBank/DDBJ whole genome shotgun (WGS) entry which is preliminary data.</text>
</comment>